<gene>
    <name evidence="2" type="ORF">MGA5115_01469</name>
    <name evidence="3" type="ORF">MGA5116_02812</name>
</gene>
<dbReference type="SUPFAM" id="SSF141452">
    <property type="entry name" value="Hcp1-like"/>
    <property type="match status" value="1"/>
</dbReference>
<dbReference type="EMBL" id="FLRB01000016">
    <property type="protein sequence ID" value="SBT22197.1"/>
    <property type="molecule type" value="Genomic_DNA"/>
</dbReference>
<dbReference type="EMBL" id="FLRA01000010">
    <property type="protein sequence ID" value="SBT17359.1"/>
    <property type="molecule type" value="Genomic_DNA"/>
</dbReference>
<evidence type="ECO:0000313" key="2">
    <source>
        <dbReference type="EMBL" id="SBT17359.1"/>
    </source>
</evidence>
<evidence type="ECO:0000313" key="4">
    <source>
        <dbReference type="Proteomes" id="UP000092840"/>
    </source>
</evidence>
<feature type="chain" id="PRO_5008677005" evidence="1">
    <location>
        <begin position="21"/>
        <end position="172"/>
    </location>
</feature>
<protein>
    <submittedName>
        <fullName evidence="2">Uncharacterized protein</fullName>
    </submittedName>
</protein>
<keyword evidence="4" id="KW-1185">Reference proteome</keyword>
<sequence length="172" mass="19183">MKKIIITLLVGWLFNATAYACNYCGSYGQQVAYKHSIVFEDITAMSDEPTSITLMPQSVSVSVDPDMKMTTLTGYLYVDESTPTLMKLMSEGLNIPHVKVISRIAPENGDSWISNTLEFTNVHLQYLSLDYSDGSRPYISFSIQAPEGITKSSVNKTDANGQPTNEFIEYQR</sequence>
<evidence type="ECO:0000313" key="5">
    <source>
        <dbReference type="Proteomes" id="UP000092871"/>
    </source>
</evidence>
<dbReference type="PROSITE" id="PS51257">
    <property type="entry name" value="PROKAR_LIPOPROTEIN"/>
    <property type="match status" value="1"/>
</dbReference>
<accession>A0A1C3JQQ1</accession>
<dbReference type="InterPro" id="IPR036624">
    <property type="entry name" value="Hcp1-lik_sf"/>
</dbReference>
<name>A0A1C3JQQ1_9GAMM</name>
<keyword evidence="1" id="KW-0732">Signal</keyword>
<organism evidence="2 5">
    <name type="scientific">Marinomonas gallaica</name>
    <dbReference type="NCBI Taxonomy" id="1806667"/>
    <lineage>
        <taxon>Bacteria</taxon>
        <taxon>Pseudomonadati</taxon>
        <taxon>Pseudomonadota</taxon>
        <taxon>Gammaproteobacteria</taxon>
        <taxon>Oceanospirillales</taxon>
        <taxon>Oceanospirillaceae</taxon>
        <taxon>Marinomonas</taxon>
    </lineage>
</organism>
<proteinExistence type="predicted"/>
<reference evidence="2 5" key="2">
    <citation type="submission" date="2016-06" db="EMBL/GenBank/DDBJ databases">
        <authorList>
            <person name="Kjaerup R.B."/>
            <person name="Dalgaard T.S."/>
            <person name="Juul-Madsen H.R."/>
        </authorList>
    </citation>
    <scope>NUCLEOTIDE SEQUENCE [LARGE SCALE GENOMIC DNA]</scope>
    <source>
        <strain evidence="2 5">CECT 5115</strain>
    </source>
</reference>
<reference evidence="3 4" key="1">
    <citation type="submission" date="2016-06" db="EMBL/GenBank/DDBJ databases">
        <authorList>
            <person name="Rodrigo-Torres L."/>
            <person name="Arahal D.R."/>
        </authorList>
    </citation>
    <scope>NUCLEOTIDE SEQUENCE [LARGE SCALE GENOMIC DNA]</scope>
    <source>
        <strain evidence="3 4">CECT 5116</strain>
    </source>
</reference>
<evidence type="ECO:0000313" key="3">
    <source>
        <dbReference type="EMBL" id="SBT22197.1"/>
    </source>
</evidence>
<evidence type="ECO:0000256" key="1">
    <source>
        <dbReference type="SAM" id="SignalP"/>
    </source>
</evidence>
<dbReference type="AlphaFoldDB" id="A0A1C3JQQ1"/>
<dbReference type="Proteomes" id="UP000092840">
    <property type="component" value="Unassembled WGS sequence"/>
</dbReference>
<dbReference type="RefSeq" id="WP_067034161.1">
    <property type="nucleotide sequence ID" value="NZ_FLRA01000010.1"/>
</dbReference>
<feature type="signal peptide" evidence="1">
    <location>
        <begin position="1"/>
        <end position="20"/>
    </location>
</feature>
<dbReference type="Proteomes" id="UP000092871">
    <property type="component" value="Unassembled WGS sequence"/>
</dbReference>